<gene>
    <name evidence="2" type="ORF">WH47_00631</name>
</gene>
<organism evidence="2 3">
    <name type="scientific">Habropoda laboriosa</name>
    <dbReference type="NCBI Taxonomy" id="597456"/>
    <lineage>
        <taxon>Eukaryota</taxon>
        <taxon>Metazoa</taxon>
        <taxon>Ecdysozoa</taxon>
        <taxon>Arthropoda</taxon>
        <taxon>Hexapoda</taxon>
        <taxon>Insecta</taxon>
        <taxon>Pterygota</taxon>
        <taxon>Neoptera</taxon>
        <taxon>Endopterygota</taxon>
        <taxon>Hymenoptera</taxon>
        <taxon>Apocrita</taxon>
        <taxon>Aculeata</taxon>
        <taxon>Apoidea</taxon>
        <taxon>Anthophila</taxon>
        <taxon>Apidae</taxon>
        <taxon>Habropoda</taxon>
    </lineage>
</organism>
<dbReference type="EMBL" id="KQ414588">
    <property type="protein sequence ID" value="KOC70486.1"/>
    <property type="molecule type" value="Genomic_DNA"/>
</dbReference>
<name>A0A0L7RID4_9HYME</name>
<accession>A0A0L7RID4</accession>
<proteinExistence type="predicted"/>
<keyword evidence="3" id="KW-1185">Reference proteome</keyword>
<evidence type="ECO:0000313" key="3">
    <source>
        <dbReference type="Proteomes" id="UP000053825"/>
    </source>
</evidence>
<feature type="region of interest" description="Disordered" evidence="1">
    <location>
        <begin position="44"/>
        <end position="67"/>
    </location>
</feature>
<dbReference type="AlphaFoldDB" id="A0A0L7RID4"/>
<evidence type="ECO:0000313" key="2">
    <source>
        <dbReference type="EMBL" id="KOC70486.1"/>
    </source>
</evidence>
<protein>
    <submittedName>
        <fullName evidence="2">Uncharacterized protein</fullName>
    </submittedName>
</protein>
<sequence>MHFSWSSEVLYFHSASVSVHTNSHADLERHVVASWVVYTEYKATRHKEREREREREREGEGGKRRKRRIVPGVSLVGMLGAARSPKAKLSFFRNCE</sequence>
<reference evidence="2 3" key="1">
    <citation type="submission" date="2015-07" db="EMBL/GenBank/DDBJ databases">
        <title>The genome of Habropoda laboriosa.</title>
        <authorList>
            <person name="Pan H."/>
            <person name="Kapheim K."/>
        </authorList>
    </citation>
    <scope>NUCLEOTIDE SEQUENCE [LARGE SCALE GENOMIC DNA]</scope>
    <source>
        <strain evidence="2">0110345459</strain>
    </source>
</reference>
<evidence type="ECO:0000256" key="1">
    <source>
        <dbReference type="SAM" id="MobiDB-lite"/>
    </source>
</evidence>
<feature type="compositionally biased region" description="Basic and acidic residues" evidence="1">
    <location>
        <begin position="47"/>
        <end position="62"/>
    </location>
</feature>
<dbReference type="Proteomes" id="UP000053825">
    <property type="component" value="Unassembled WGS sequence"/>
</dbReference>